<reference evidence="2" key="1">
    <citation type="submission" date="2021-12" db="EMBL/GenBank/DDBJ databases">
        <title>Convergent genome expansion in fungi linked to evolution of root-endophyte symbiosis.</title>
        <authorList>
            <consortium name="DOE Joint Genome Institute"/>
            <person name="Ke Y.-H."/>
            <person name="Bonito G."/>
            <person name="Liao H.-L."/>
            <person name="Looney B."/>
            <person name="Rojas-Flechas A."/>
            <person name="Nash J."/>
            <person name="Hameed K."/>
            <person name="Schadt C."/>
            <person name="Martin F."/>
            <person name="Crous P.W."/>
            <person name="Miettinen O."/>
            <person name="Magnuson J.K."/>
            <person name="Labbe J."/>
            <person name="Jacobson D."/>
            <person name="Doktycz M.J."/>
            <person name="Veneault-Fourrey C."/>
            <person name="Kuo A."/>
            <person name="Mondo S."/>
            <person name="Calhoun S."/>
            <person name="Riley R."/>
            <person name="Ohm R."/>
            <person name="LaButti K."/>
            <person name="Andreopoulos B."/>
            <person name="Pangilinan J."/>
            <person name="Nolan M."/>
            <person name="Tritt A."/>
            <person name="Clum A."/>
            <person name="Lipzen A."/>
            <person name="Daum C."/>
            <person name="Barry K."/>
            <person name="Grigoriev I.V."/>
            <person name="Vilgalys R."/>
        </authorList>
    </citation>
    <scope>NUCLEOTIDE SEQUENCE</scope>
    <source>
        <strain evidence="2">PMI_201</strain>
    </source>
</reference>
<proteinExistence type="predicted"/>
<keyword evidence="1" id="KW-1133">Transmembrane helix</keyword>
<dbReference type="PANTHER" id="PTHR42058:SF1">
    <property type="entry name" value="G-PROTEIN COUPLED RECEPTORS FAMILY 2 PROFILE 2 DOMAIN-CONTAINING PROTEIN"/>
    <property type="match status" value="1"/>
</dbReference>
<protein>
    <recommendedName>
        <fullName evidence="4">G-protein coupled receptors family 2 profile 2 domain-containing protein</fullName>
    </recommendedName>
</protein>
<evidence type="ECO:0000313" key="3">
    <source>
        <dbReference type="Proteomes" id="UP001201262"/>
    </source>
</evidence>
<evidence type="ECO:0000256" key="1">
    <source>
        <dbReference type="SAM" id="Phobius"/>
    </source>
</evidence>
<keyword evidence="1" id="KW-0812">Transmembrane</keyword>
<feature type="transmembrane region" description="Helical" evidence="1">
    <location>
        <begin position="99"/>
        <end position="119"/>
    </location>
</feature>
<dbReference type="RefSeq" id="XP_046073744.1">
    <property type="nucleotide sequence ID" value="XM_046220340.1"/>
</dbReference>
<feature type="transmembrane region" description="Helical" evidence="1">
    <location>
        <begin position="65"/>
        <end position="87"/>
    </location>
</feature>
<name>A0AAD4KUW7_9EURO</name>
<feature type="transmembrane region" description="Helical" evidence="1">
    <location>
        <begin position="139"/>
        <end position="158"/>
    </location>
</feature>
<dbReference type="GeneID" id="70250627"/>
<dbReference type="AlphaFoldDB" id="A0AAD4KUW7"/>
<evidence type="ECO:0008006" key="4">
    <source>
        <dbReference type="Google" id="ProtNLM"/>
    </source>
</evidence>
<feature type="transmembrane region" description="Helical" evidence="1">
    <location>
        <begin position="293"/>
        <end position="313"/>
    </location>
</feature>
<evidence type="ECO:0000313" key="2">
    <source>
        <dbReference type="EMBL" id="KAH8699280.1"/>
    </source>
</evidence>
<feature type="transmembrane region" description="Helical" evidence="1">
    <location>
        <begin position="342"/>
        <end position="364"/>
    </location>
</feature>
<organism evidence="2 3">
    <name type="scientific">Talaromyces proteolyticus</name>
    <dbReference type="NCBI Taxonomy" id="1131652"/>
    <lineage>
        <taxon>Eukaryota</taxon>
        <taxon>Fungi</taxon>
        <taxon>Dikarya</taxon>
        <taxon>Ascomycota</taxon>
        <taxon>Pezizomycotina</taxon>
        <taxon>Eurotiomycetes</taxon>
        <taxon>Eurotiomycetidae</taxon>
        <taxon>Eurotiales</taxon>
        <taxon>Trichocomaceae</taxon>
        <taxon>Talaromyces</taxon>
        <taxon>Talaromyces sect. Bacilispori</taxon>
    </lineage>
</organism>
<gene>
    <name evidence="2" type="ORF">BGW36DRAFT_426949</name>
</gene>
<sequence>MVHAPQEIACPAPFVGEEKFPKMGGYIAGRWCREFLFESNSVSCCLPCPAAAFRFSKEFTKKLDLASWCSAAILFLFILFAITFVVLPPKVTHRHYLTSSAGFGFVIFSMAFIVSLSHSPEQCYDDITPNDNYSDTMCATTGILLILGIWIVAFTCFFRALSFHLHVVWERGIGRKFMFVSLASISLFSTVFIVLDIAVTGVSYQLGNVCYVNPSKSLGTFWVPLLTLAGLIIILQSWTLIYCVRVVIHQIYKDRAKIFPGAPNSSPRQDGHHELHDAFLRIKNILGMQWRSIAIVLIALLHVALFSGVFLSVNKIYTSPTDKIIPWINCLSKFGDEKICSMYIAGLSPSEHLVVSVFFLFAYFNVKLDMWNMGNHFDLSFIHDSRLEATSEIPIRKKGQESKWFQLTNNHAAIGNCSI</sequence>
<keyword evidence="1" id="KW-0472">Membrane</keyword>
<keyword evidence="3" id="KW-1185">Reference proteome</keyword>
<feature type="transmembrane region" description="Helical" evidence="1">
    <location>
        <begin position="179"/>
        <end position="201"/>
    </location>
</feature>
<dbReference type="EMBL" id="JAJTJA010000005">
    <property type="protein sequence ID" value="KAH8699280.1"/>
    <property type="molecule type" value="Genomic_DNA"/>
</dbReference>
<accession>A0AAD4KUW7</accession>
<dbReference type="Proteomes" id="UP001201262">
    <property type="component" value="Unassembled WGS sequence"/>
</dbReference>
<feature type="transmembrane region" description="Helical" evidence="1">
    <location>
        <begin position="221"/>
        <end position="248"/>
    </location>
</feature>
<comment type="caution">
    <text evidence="2">The sequence shown here is derived from an EMBL/GenBank/DDBJ whole genome shotgun (WGS) entry which is preliminary data.</text>
</comment>
<dbReference type="PANTHER" id="PTHR42058">
    <property type="entry name" value="G_PROTEIN_RECEP_F2_4 DOMAIN-CONTAINING PROTEIN"/>
    <property type="match status" value="1"/>
</dbReference>
<dbReference type="InterPro" id="IPR053247">
    <property type="entry name" value="GPCR_GPR1/git3-like"/>
</dbReference>